<reference evidence="1 2" key="1">
    <citation type="submission" date="2019-12" db="EMBL/GenBank/DDBJ databases">
        <title>Rhizobium genotypes associated with high levels of biological nitrogen fixation by grain legumes in a temperate-maritime cropping system.</title>
        <authorList>
            <person name="Maluk M."/>
            <person name="Francesc Ferrando Molina F."/>
            <person name="Lopez Del Egido L."/>
            <person name="Lafos M."/>
            <person name="Langarica-Fuentes A."/>
            <person name="Gebre Yohannes G."/>
            <person name="Young M.W."/>
            <person name="Martin P."/>
            <person name="Gantlett R."/>
            <person name="Kenicer G."/>
            <person name="Hawes C."/>
            <person name="Begg G.S."/>
            <person name="Quilliam R.S."/>
            <person name="Squire G.R."/>
            <person name="Poole P.S."/>
            <person name="Young P.W."/>
            <person name="Iannetta P.M."/>
            <person name="James E.K."/>
        </authorList>
    </citation>
    <scope>NUCLEOTIDE SEQUENCE [LARGE SCALE GENOMIC DNA]</scope>
    <source>
        <strain evidence="1 2">JHI366</strain>
    </source>
</reference>
<evidence type="ECO:0000313" key="1">
    <source>
        <dbReference type="EMBL" id="NEJ73359.1"/>
    </source>
</evidence>
<comment type="caution">
    <text evidence="1">The sequence shown here is derived from an EMBL/GenBank/DDBJ whole genome shotgun (WGS) entry which is preliminary data.</text>
</comment>
<gene>
    <name evidence="1" type="ORF">GR197_22910</name>
</gene>
<proteinExistence type="predicted"/>
<dbReference type="EMBL" id="WUFT01000015">
    <property type="protein sequence ID" value="NEJ73359.1"/>
    <property type="molecule type" value="Genomic_DNA"/>
</dbReference>
<protein>
    <submittedName>
        <fullName evidence="1">IS110 family transposase</fullName>
    </submittedName>
</protein>
<dbReference type="AlphaFoldDB" id="A0A7K3UJI9"/>
<dbReference type="Proteomes" id="UP000471753">
    <property type="component" value="Unassembled WGS sequence"/>
</dbReference>
<evidence type="ECO:0000313" key="2">
    <source>
        <dbReference type="Proteomes" id="UP000471753"/>
    </source>
</evidence>
<accession>A0A7K3UJI9</accession>
<name>A0A7K3UJI9_9HYPH</name>
<organism evidence="1 2">
    <name type="scientific">Rhizobium phaseoli</name>
    <dbReference type="NCBI Taxonomy" id="396"/>
    <lineage>
        <taxon>Bacteria</taxon>
        <taxon>Pseudomonadati</taxon>
        <taxon>Pseudomonadota</taxon>
        <taxon>Alphaproteobacteria</taxon>
        <taxon>Hyphomicrobiales</taxon>
        <taxon>Rhizobiaceae</taxon>
        <taxon>Rhizobium/Agrobacterium group</taxon>
        <taxon>Rhizobium</taxon>
    </lineage>
</organism>
<sequence length="63" mass="6674">MDMNESVVVGIDVSKDRLDVALHPSGEHFAVSNDHAGLEELIARLGASRPTIVGLEAPGGYEM</sequence>
<feature type="non-terminal residue" evidence="1">
    <location>
        <position position="63"/>
    </location>
</feature>